<dbReference type="Pfam" id="PF14389">
    <property type="entry name" value="Lzipper-MIP1"/>
    <property type="match status" value="1"/>
</dbReference>
<gene>
    <name evidence="4" type="ORF">Taro_002671</name>
</gene>
<feature type="domain" description="DUF547" evidence="2">
    <location>
        <begin position="475"/>
        <end position="609"/>
    </location>
</feature>
<evidence type="ECO:0000313" key="5">
    <source>
        <dbReference type="Proteomes" id="UP000652761"/>
    </source>
</evidence>
<feature type="region of interest" description="Disordered" evidence="1">
    <location>
        <begin position="381"/>
        <end position="429"/>
    </location>
</feature>
<dbReference type="InterPro" id="IPR025757">
    <property type="entry name" value="MIP1_Leuzipper"/>
</dbReference>
<feature type="compositionally biased region" description="Polar residues" evidence="1">
    <location>
        <begin position="418"/>
        <end position="427"/>
    </location>
</feature>
<feature type="region of interest" description="Disordered" evidence="1">
    <location>
        <begin position="1"/>
        <end position="64"/>
    </location>
</feature>
<evidence type="ECO:0000259" key="3">
    <source>
        <dbReference type="Pfam" id="PF14389"/>
    </source>
</evidence>
<feature type="compositionally biased region" description="Basic and acidic residues" evidence="1">
    <location>
        <begin position="288"/>
        <end position="297"/>
    </location>
</feature>
<dbReference type="Proteomes" id="UP000652761">
    <property type="component" value="Unassembled WGS sequence"/>
</dbReference>
<evidence type="ECO:0000313" key="4">
    <source>
        <dbReference type="EMBL" id="MQL70366.1"/>
    </source>
</evidence>
<dbReference type="Pfam" id="PF04784">
    <property type="entry name" value="DUF547"/>
    <property type="match status" value="1"/>
</dbReference>
<evidence type="ECO:0000259" key="2">
    <source>
        <dbReference type="Pfam" id="PF04784"/>
    </source>
</evidence>
<feature type="compositionally biased region" description="Pro residues" evidence="1">
    <location>
        <begin position="46"/>
        <end position="55"/>
    </location>
</feature>
<accession>A0A843TJE8</accession>
<name>A0A843TJE8_COLES</name>
<protein>
    <recommendedName>
        <fullName evidence="6">DUF547 domain-containing protein</fullName>
    </recommendedName>
</protein>
<feature type="region of interest" description="Disordered" evidence="1">
    <location>
        <begin position="267"/>
        <end position="297"/>
    </location>
</feature>
<dbReference type="PANTHER" id="PTHR23054:SF15">
    <property type="entry name" value="OS08G0515700 PROTEIN"/>
    <property type="match status" value="1"/>
</dbReference>
<dbReference type="InterPro" id="IPR006869">
    <property type="entry name" value="DUF547"/>
</dbReference>
<evidence type="ECO:0008006" key="6">
    <source>
        <dbReference type="Google" id="ProtNLM"/>
    </source>
</evidence>
<comment type="caution">
    <text evidence="4">The sequence shown here is derived from an EMBL/GenBank/DDBJ whole genome shotgun (WGS) entry which is preliminary data.</text>
</comment>
<proteinExistence type="predicted"/>
<organism evidence="4 5">
    <name type="scientific">Colocasia esculenta</name>
    <name type="common">Wild taro</name>
    <name type="synonym">Arum esculentum</name>
    <dbReference type="NCBI Taxonomy" id="4460"/>
    <lineage>
        <taxon>Eukaryota</taxon>
        <taxon>Viridiplantae</taxon>
        <taxon>Streptophyta</taxon>
        <taxon>Embryophyta</taxon>
        <taxon>Tracheophyta</taxon>
        <taxon>Spermatophyta</taxon>
        <taxon>Magnoliopsida</taxon>
        <taxon>Liliopsida</taxon>
        <taxon>Araceae</taxon>
        <taxon>Aroideae</taxon>
        <taxon>Colocasieae</taxon>
        <taxon>Colocasia</taxon>
    </lineage>
</organism>
<feature type="compositionally biased region" description="Low complexity" evidence="1">
    <location>
        <begin position="391"/>
        <end position="404"/>
    </location>
</feature>
<feature type="non-terminal residue" evidence="4">
    <location>
        <position position="1"/>
    </location>
</feature>
<dbReference type="EMBL" id="NMUH01000065">
    <property type="protein sequence ID" value="MQL70366.1"/>
    <property type="molecule type" value="Genomic_DNA"/>
</dbReference>
<reference evidence="4" key="1">
    <citation type="submission" date="2017-07" db="EMBL/GenBank/DDBJ databases">
        <title>Taro Niue Genome Assembly and Annotation.</title>
        <authorList>
            <person name="Atibalentja N."/>
            <person name="Keating K."/>
            <person name="Fields C.J."/>
        </authorList>
    </citation>
    <scope>NUCLEOTIDE SEQUENCE</scope>
    <source>
        <strain evidence="4">Niue_2</strain>
        <tissue evidence="4">Leaf</tissue>
    </source>
</reference>
<feature type="domain" description="Ternary complex factor MIP1 leucine-zipper" evidence="3">
    <location>
        <begin position="192"/>
        <end position="238"/>
    </location>
</feature>
<feature type="compositionally biased region" description="Polar residues" evidence="1">
    <location>
        <begin position="275"/>
        <end position="287"/>
    </location>
</feature>
<dbReference type="PANTHER" id="PTHR23054">
    <property type="entry name" value="TERNARY COMPLEX FACTOR MIP1, LEUCINE-ZIPPER-RELATED"/>
    <property type="match status" value="1"/>
</dbReference>
<dbReference type="AlphaFoldDB" id="A0A843TJE8"/>
<evidence type="ECO:0000256" key="1">
    <source>
        <dbReference type="SAM" id="MobiDB-lite"/>
    </source>
</evidence>
<feature type="region of interest" description="Disordered" evidence="1">
    <location>
        <begin position="316"/>
        <end position="339"/>
    </location>
</feature>
<keyword evidence="5" id="KW-1185">Reference proteome</keyword>
<dbReference type="OrthoDB" id="418495at2759"/>
<sequence length="689" mass="77212">TRARIPRSISSRRDGKPSLVASLLPRARTLRSPTSEGPAAAKRAILPPPPPTPPPRQKKGRVLTRHDSEGVAGIGCLYGAPTHPVYLPLLPLLQPPLPTGISRRLATPMKELHKSGEGGNDMSGASCLSQLSSFPLYKCSRSMVTMVCDFGSLGENINLSPQCSRLSNYGEILERSSCSHISQMDMENPWSHSSTTYAASHETTPKHATEIVKEIAALELEVLHLEQYLLSLYRAAFDRYLATSVVKDQTCEFPSLCQTDFPVKSSRNQEKVKSKQMSFHEQSTPKRSGNDRRNKSCSVDDIKKVQGFCKASRHDLVDSDDRSVPPMKTPSTDSPRTIPCHRSLAEHLGTSIIDCVSETPCKLSEKIVRCISSIYKKLSDPPAPQPDFVASPTSSLSSSSTSSPRDTNDTWSPKYPNESASSPYQSDLSKDKHSSYREMLEVLKVCIDGDKFKYAATALQHFKDLIRSLETIDPRKMEHEEKLAFWINIHNALVMHAFLAYGIHQNYIKSTSAIMKAAYNVGGLSVNAYEIQRSILECQPHRPEPRLQTLFSQSQKFMKRNEKHAYALDKQEPLVHFALCMGTSSDPAVRLYTSKNVLKELEIAKDEYVQSSVSVHKEAKITLPKILQYYAKDASMDLSSILEMVHSCMPEIPQKTIQRFIQGRTEKYVEWLPYKSNFKYTIRRDVAKD</sequence>